<protein>
    <submittedName>
        <fullName evidence="3">Transporter substrate-binding domain-containing protein</fullName>
    </submittedName>
</protein>
<proteinExistence type="predicted"/>
<organism evidence="3 4">
    <name type="scientific">Parachitinimonas caeni</name>
    <dbReference type="NCBI Taxonomy" id="3031301"/>
    <lineage>
        <taxon>Bacteria</taxon>
        <taxon>Pseudomonadati</taxon>
        <taxon>Pseudomonadota</taxon>
        <taxon>Betaproteobacteria</taxon>
        <taxon>Neisseriales</taxon>
        <taxon>Chitinibacteraceae</taxon>
        <taxon>Parachitinimonas</taxon>
    </lineage>
</organism>
<feature type="domain" description="Solute-binding protein family 3/N-terminal" evidence="2">
    <location>
        <begin position="21"/>
        <end position="239"/>
    </location>
</feature>
<evidence type="ECO:0000256" key="1">
    <source>
        <dbReference type="SAM" id="SignalP"/>
    </source>
</evidence>
<sequence>MTKVLLSLALTSLALGAQADGLNLNTEDYPPFNMTDGGKVGGLSTEVVQEMAKRAGVKVSVELLPWARALDNATKNKDHCVYSAIRSAQREKLFKWIGPLAVDQPALIAKVDSKITLKSIDDAKPYKIGGYQGDAVTQSVVDRKLNVEVVPANKLNIPKLEAGRIDFWVGTEISGLYLAKREGAAGKFKVAVKFGELRDAQLWLACNPGVADDMVAKLDKALKDMESDGTAEKIRKKYM</sequence>
<evidence type="ECO:0000313" key="4">
    <source>
        <dbReference type="Proteomes" id="UP001172778"/>
    </source>
</evidence>
<dbReference type="Gene3D" id="3.40.190.10">
    <property type="entry name" value="Periplasmic binding protein-like II"/>
    <property type="match status" value="2"/>
</dbReference>
<evidence type="ECO:0000259" key="2">
    <source>
        <dbReference type="SMART" id="SM00062"/>
    </source>
</evidence>
<dbReference type="InterPro" id="IPR001638">
    <property type="entry name" value="Solute-binding_3/MltF_N"/>
</dbReference>
<name>A0ABT7DUX4_9NEIS</name>
<dbReference type="SMART" id="SM00062">
    <property type="entry name" value="PBPb"/>
    <property type="match status" value="1"/>
</dbReference>
<keyword evidence="4" id="KW-1185">Reference proteome</keyword>
<dbReference type="RefSeq" id="WP_284100179.1">
    <property type="nucleotide sequence ID" value="NZ_JARRAF010000006.1"/>
</dbReference>
<dbReference type="EMBL" id="JARRAF010000006">
    <property type="protein sequence ID" value="MDK2123875.1"/>
    <property type="molecule type" value="Genomic_DNA"/>
</dbReference>
<reference evidence="3" key="1">
    <citation type="submission" date="2023-03" db="EMBL/GenBank/DDBJ databases">
        <title>Chitinimonas shenzhenensis gen. nov., sp. nov., a novel member of family Burkholderiaceae isolated from activated sludge collected in Shen Zhen, China.</title>
        <authorList>
            <person name="Wang X."/>
        </authorList>
    </citation>
    <scope>NUCLEOTIDE SEQUENCE</scope>
    <source>
        <strain evidence="3">DQS-5</strain>
    </source>
</reference>
<dbReference type="PANTHER" id="PTHR38834:SF3">
    <property type="entry name" value="SOLUTE-BINDING PROTEIN FAMILY 3_N-TERMINAL DOMAIN-CONTAINING PROTEIN"/>
    <property type="match status" value="1"/>
</dbReference>
<keyword evidence="1" id="KW-0732">Signal</keyword>
<dbReference type="SUPFAM" id="SSF53850">
    <property type="entry name" value="Periplasmic binding protein-like II"/>
    <property type="match status" value="1"/>
</dbReference>
<comment type="caution">
    <text evidence="3">The sequence shown here is derived from an EMBL/GenBank/DDBJ whole genome shotgun (WGS) entry which is preliminary data.</text>
</comment>
<feature type="signal peptide" evidence="1">
    <location>
        <begin position="1"/>
        <end position="19"/>
    </location>
</feature>
<dbReference type="PANTHER" id="PTHR38834">
    <property type="entry name" value="PERIPLASMIC SUBSTRATE BINDING PROTEIN FAMILY 3"/>
    <property type="match status" value="1"/>
</dbReference>
<evidence type="ECO:0000313" key="3">
    <source>
        <dbReference type="EMBL" id="MDK2123875.1"/>
    </source>
</evidence>
<feature type="chain" id="PRO_5047256473" evidence="1">
    <location>
        <begin position="20"/>
        <end position="239"/>
    </location>
</feature>
<gene>
    <name evidence="3" type="ORF">PZA18_07415</name>
</gene>
<accession>A0ABT7DUX4</accession>
<dbReference type="Proteomes" id="UP001172778">
    <property type="component" value="Unassembled WGS sequence"/>
</dbReference>
<dbReference type="Pfam" id="PF00497">
    <property type="entry name" value="SBP_bac_3"/>
    <property type="match status" value="1"/>
</dbReference>